<evidence type="ECO:0000313" key="9">
    <source>
        <dbReference type="EMBL" id="ELT91102.1"/>
    </source>
</evidence>
<reference evidence="9 11" key="2">
    <citation type="journal article" date="2013" name="Nature">
        <title>Insights into bilaterian evolution from three spiralian genomes.</title>
        <authorList>
            <person name="Simakov O."/>
            <person name="Marletaz F."/>
            <person name="Cho S.J."/>
            <person name="Edsinger-Gonzales E."/>
            <person name="Havlak P."/>
            <person name="Hellsten U."/>
            <person name="Kuo D.H."/>
            <person name="Larsson T."/>
            <person name="Lv J."/>
            <person name="Arendt D."/>
            <person name="Savage R."/>
            <person name="Osoegawa K."/>
            <person name="de Jong P."/>
            <person name="Grimwood J."/>
            <person name="Chapman J.A."/>
            <person name="Shapiro H."/>
            <person name="Aerts A."/>
            <person name="Otillar R.P."/>
            <person name="Terry A.Y."/>
            <person name="Boore J.L."/>
            <person name="Grigoriev I.V."/>
            <person name="Lindberg D.R."/>
            <person name="Seaver E.C."/>
            <person name="Weisblat D.A."/>
            <person name="Putnam N.H."/>
            <person name="Rokhsar D.S."/>
        </authorList>
    </citation>
    <scope>NUCLEOTIDE SEQUENCE</scope>
    <source>
        <strain evidence="9 11">I ESC-2004</strain>
    </source>
</reference>
<evidence type="ECO:0000256" key="2">
    <source>
        <dbReference type="ARBA" id="ARBA00007530"/>
    </source>
</evidence>
<evidence type="ECO:0000256" key="6">
    <source>
        <dbReference type="ARBA" id="ARBA00023242"/>
    </source>
</evidence>
<keyword evidence="5" id="KW-0804">Transcription</keyword>
<dbReference type="FunFam" id="1.10.20.10:FF:000011">
    <property type="entry name" value="Transcription initiation factor TFIID subunit 12"/>
    <property type="match status" value="1"/>
</dbReference>
<dbReference type="GO" id="GO:0051123">
    <property type="term" value="P:RNA polymerase II preinitiation complex assembly"/>
    <property type="evidence" value="ECO:0007669"/>
    <property type="project" value="TreeGrafter"/>
</dbReference>
<dbReference type="EMBL" id="AMQN01013979">
    <property type="status" value="NOT_ANNOTATED_CDS"/>
    <property type="molecule type" value="Genomic_DNA"/>
</dbReference>
<accession>R7TC62</accession>
<evidence type="ECO:0000256" key="5">
    <source>
        <dbReference type="ARBA" id="ARBA00023163"/>
    </source>
</evidence>
<dbReference type="OrthoDB" id="2193432at2759"/>
<dbReference type="AlphaFoldDB" id="R7TC62"/>
<dbReference type="SUPFAM" id="SSF47113">
    <property type="entry name" value="Histone-fold"/>
    <property type="match status" value="1"/>
</dbReference>
<feature type="compositionally biased region" description="Polar residues" evidence="7">
    <location>
        <begin position="52"/>
        <end position="62"/>
    </location>
</feature>
<dbReference type="InterPro" id="IPR003228">
    <property type="entry name" value="TFIID_TAF12_dom"/>
</dbReference>
<dbReference type="GO" id="GO:0003677">
    <property type="term" value="F:DNA binding"/>
    <property type="evidence" value="ECO:0007669"/>
    <property type="project" value="TreeGrafter"/>
</dbReference>
<dbReference type="InterPro" id="IPR009072">
    <property type="entry name" value="Histone-fold"/>
</dbReference>
<evidence type="ECO:0000313" key="11">
    <source>
        <dbReference type="Proteomes" id="UP000014760"/>
    </source>
</evidence>
<dbReference type="GO" id="GO:0000124">
    <property type="term" value="C:SAGA complex"/>
    <property type="evidence" value="ECO:0007669"/>
    <property type="project" value="InterPro"/>
</dbReference>
<dbReference type="Gene3D" id="1.10.20.10">
    <property type="entry name" value="Histone, subunit A"/>
    <property type="match status" value="1"/>
</dbReference>
<protein>
    <recommendedName>
        <fullName evidence="3">Transcription initiation factor TFIID subunit 12</fullName>
    </recommendedName>
</protein>
<evidence type="ECO:0000259" key="8">
    <source>
        <dbReference type="Pfam" id="PF03847"/>
    </source>
</evidence>
<dbReference type="PANTHER" id="PTHR12264">
    <property type="entry name" value="TRANSCRIPTION INITIATION FACTOR TFIID SUBUNIT 12"/>
    <property type="match status" value="1"/>
</dbReference>
<keyword evidence="4" id="KW-0805">Transcription regulation</keyword>
<evidence type="ECO:0000256" key="7">
    <source>
        <dbReference type="SAM" id="MobiDB-lite"/>
    </source>
</evidence>
<dbReference type="CDD" id="cd07981">
    <property type="entry name" value="HFD_TAF12"/>
    <property type="match status" value="1"/>
</dbReference>
<comment type="subcellular location">
    <subcellularLocation>
        <location evidence="1">Nucleus</location>
    </subcellularLocation>
</comment>
<sequence length="186" mass="20704">MQVMDPQLHTTTSVNHIAMATNAMPTMNSDNGPSAVMSAIKQEPEIQMAPSPHSNASPSTAQKMAARNAAGVATSVSENSLLDKRRLQELVKEVDPLEQLDEDVEEVMMQIADDFIDNVAMAACQLARHRKSNIVDVKDVQLHLERNWNMHIPGFGSEELKPYRKAASTEAHRQRMALIKKTLKKY</sequence>
<dbReference type="EnsemblMetazoa" id="CapteT162600">
    <property type="protein sequence ID" value="CapteP162600"/>
    <property type="gene ID" value="CapteG162600"/>
</dbReference>
<reference evidence="11" key="1">
    <citation type="submission" date="2012-12" db="EMBL/GenBank/DDBJ databases">
        <authorList>
            <person name="Hellsten U."/>
            <person name="Grimwood J."/>
            <person name="Chapman J.A."/>
            <person name="Shapiro H."/>
            <person name="Aerts A."/>
            <person name="Otillar R.P."/>
            <person name="Terry A.Y."/>
            <person name="Boore J.L."/>
            <person name="Simakov O."/>
            <person name="Marletaz F."/>
            <person name="Cho S.-J."/>
            <person name="Edsinger-Gonzales E."/>
            <person name="Havlak P."/>
            <person name="Kuo D.-H."/>
            <person name="Larsson T."/>
            <person name="Lv J."/>
            <person name="Arendt D."/>
            <person name="Savage R."/>
            <person name="Osoegawa K."/>
            <person name="de Jong P."/>
            <person name="Lindberg D.R."/>
            <person name="Seaver E.C."/>
            <person name="Weisblat D.A."/>
            <person name="Putnam N.H."/>
            <person name="Grigoriev I.V."/>
            <person name="Rokhsar D.S."/>
        </authorList>
    </citation>
    <scope>NUCLEOTIDE SEQUENCE</scope>
    <source>
        <strain evidence="11">I ESC-2004</strain>
    </source>
</reference>
<dbReference type="GO" id="GO:0005669">
    <property type="term" value="C:transcription factor TFIID complex"/>
    <property type="evidence" value="ECO:0007669"/>
    <property type="project" value="InterPro"/>
</dbReference>
<name>R7TC62_CAPTE</name>
<dbReference type="EMBL" id="KB310648">
    <property type="protein sequence ID" value="ELT91102.1"/>
    <property type="molecule type" value="Genomic_DNA"/>
</dbReference>
<proteinExistence type="inferred from homology"/>
<reference evidence="10" key="3">
    <citation type="submission" date="2015-06" db="UniProtKB">
        <authorList>
            <consortium name="EnsemblMetazoa"/>
        </authorList>
    </citation>
    <scope>IDENTIFICATION</scope>
</reference>
<evidence type="ECO:0000256" key="4">
    <source>
        <dbReference type="ARBA" id="ARBA00023015"/>
    </source>
</evidence>
<dbReference type="OMA" id="HRRDTTV"/>
<dbReference type="PANTHER" id="PTHR12264:SF21">
    <property type="entry name" value="TRANSCRIPTION INITIATION FACTOR TFIID SUBUNIT 12"/>
    <property type="match status" value="1"/>
</dbReference>
<dbReference type="InterPro" id="IPR037794">
    <property type="entry name" value="TAF12"/>
</dbReference>
<dbReference type="Proteomes" id="UP000014760">
    <property type="component" value="Unassembled WGS sequence"/>
</dbReference>
<dbReference type="STRING" id="283909.R7TC62"/>
<dbReference type="GO" id="GO:0046982">
    <property type="term" value="F:protein heterodimerization activity"/>
    <property type="evidence" value="ECO:0007669"/>
    <property type="project" value="InterPro"/>
</dbReference>
<dbReference type="Pfam" id="PF03847">
    <property type="entry name" value="TFIID_20kDa"/>
    <property type="match status" value="1"/>
</dbReference>
<feature type="region of interest" description="Disordered" evidence="7">
    <location>
        <begin position="47"/>
        <end position="76"/>
    </location>
</feature>
<keyword evidence="11" id="KW-1185">Reference proteome</keyword>
<dbReference type="HOGENOM" id="CLU_093619_3_1_1"/>
<feature type="domain" description="Transcription initiation factor TFIID subunit 12" evidence="8">
    <location>
        <begin position="84"/>
        <end position="150"/>
    </location>
</feature>
<keyword evidence="6" id="KW-0539">Nucleus</keyword>
<comment type="similarity">
    <text evidence="2">Belongs to the TAF12 family.</text>
</comment>
<gene>
    <name evidence="9" type="ORF">CAPTEDRAFT_162600</name>
</gene>
<evidence type="ECO:0000313" key="10">
    <source>
        <dbReference type="EnsemblMetazoa" id="CapteP162600"/>
    </source>
</evidence>
<dbReference type="FunCoup" id="R7TC62">
    <property type="interactions" value="1299"/>
</dbReference>
<organism evidence="9">
    <name type="scientific">Capitella teleta</name>
    <name type="common">Polychaete worm</name>
    <dbReference type="NCBI Taxonomy" id="283909"/>
    <lineage>
        <taxon>Eukaryota</taxon>
        <taxon>Metazoa</taxon>
        <taxon>Spiralia</taxon>
        <taxon>Lophotrochozoa</taxon>
        <taxon>Annelida</taxon>
        <taxon>Polychaeta</taxon>
        <taxon>Sedentaria</taxon>
        <taxon>Scolecida</taxon>
        <taxon>Capitellidae</taxon>
        <taxon>Capitella</taxon>
    </lineage>
</organism>
<evidence type="ECO:0000256" key="1">
    <source>
        <dbReference type="ARBA" id="ARBA00004123"/>
    </source>
</evidence>
<evidence type="ECO:0000256" key="3">
    <source>
        <dbReference type="ARBA" id="ARBA00017484"/>
    </source>
</evidence>
<dbReference type="GO" id="GO:0017025">
    <property type="term" value="F:TBP-class protein binding"/>
    <property type="evidence" value="ECO:0007669"/>
    <property type="project" value="TreeGrafter"/>
</dbReference>